<reference evidence="1 4" key="2">
    <citation type="submission" date="2023-03" db="EMBL/GenBank/DDBJ databases">
        <title>Whole genome sequence of the first Corynebacterium rouxii strains isolated in Brazil: a recent member of Corynebacterium diphtheriae complex.</title>
        <authorList>
            <person name="Vieira V."/>
            <person name="Ramos J.N."/>
            <person name="Araujo M.R.B."/>
            <person name="Baio P.V."/>
            <person name="Sant'Anna L.O."/>
            <person name="Veras J.F.C."/>
            <person name="Vieira E.M.D."/>
            <person name="Sousa M.A.B."/>
            <person name="Camargo C.H."/>
            <person name="Sacchi C.T."/>
            <person name="Campos K.R."/>
            <person name="Santos M.B.N."/>
            <person name="Bokermann S."/>
            <person name="Alvim L.B."/>
            <person name="Santos L.S."/>
            <person name="Mattos-Guaraldi A.L."/>
        </authorList>
    </citation>
    <scope>NUCLEOTIDE SEQUENCE [LARGE SCALE GENOMIC DNA]</scope>
    <source>
        <strain evidence="1 4">70862</strain>
    </source>
</reference>
<organism evidence="2 3">
    <name type="scientific">Corynebacterium rouxii</name>
    <dbReference type="NCBI Taxonomy" id="2719119"/>
    <lineage>
        <taxon>Bacteria</taxon>
        <taxon>Bacillati</taxon>
        <taxon>Actinomycetota</taxon>
        <taxon>Actinomycetes</taxon>
        <taxon>Mycobacteriales</taxon>
        <taxon>Corynebacteriaceae</taxon>
        <taxon>Corynebacterium</taxon>
    </lineage>
</organism>
<dbReference type="RefSeq" id="WP_155874344.1">
    <property type="nucleotide sequence ID" value="NZ_JARUHM010000015.1"/>
</dbReference>
<accession>A0A6I8MF08</accession>
<dbReference type="EMBL" id="JARUHM010000015">
    <property type="protein sequence ID" value="MDT9411949.1"/>
    <property type="molecule type" value="Genomic_DNA"/>
</dbReference>
<dbReference type="Proteomes" id="UP000423525">
    <property type="component" value="Chromosome"/>
</dbReference>
<name>A0A6I8MF08_9CORY</name>
<dbReference type="AlphaFoldDB" id="A0A6I8MF08"/>
<evidence type="ECO:0000313" key="4">
    <source>
        <dbReference type="Proteomes" id="UP001265983"/>
    </source>
</evidence>
<gene>
    <name evidence="2" type="ORF">FRC0190_02245</name>
    <name evidence="1" type="ORF">P8T80_11330</name>
</gene>
<dbReference type="SUPFAM" id="SSF88723">
    <property type="entry name" value="PIN domain-like"/>
    <property type="match status" value="1"/>
</dbReference>
<evidence type="ECO:0000313" key="3">
    <source>
        <dbReference type="Proteomes" id="UP000423525"/>
    </source>
</evidence>
<dbReference type="KEGG" id="crf:FRC0190_02245"/>
<protein>
    <submittedName>
        <fullName evidence="1">PIN domain-containing protein</fullName>
    </submittedName>
</protein>
<proteinExistence type="predicted"/>
<dbReference type="Proteomes" id="UP001265983">
    <property type="component" value="Unassembled WGS sequence"/>
</dbReference>
<dbReference type="InterPro" id="IPR029060">
    <property type="entry name" value="PIN-like_dom_sf"/>
</dbReference>
<sequence length="194" mass="22367">MTKRVFVDANIFFSKTLMDWMFLLRYSNEGIFQLHTSEDVIAEVLANMRAKSPMAPGHYTRRRAELIRLNLDEVVSNFSPTSTFTGKDIHDYHIHAAASSCNADILLTQNHPSDITQAPEKEYYEILNADQFFTLVVDNNPHSLWAPLKEQLKYHRNSRKSLSESLANAGCPVFSLRVEWATDYVKRNGHRMIF</sequence>
<evidence type="ECO:0000313" key="2">
    <source>
        <dbReference type="EMBL" id="VZH86331.1"/>
    </source>
</evidence>
<dbReference type="EMBL" id="LR738855">
    <property type="protein sequence ID" value="VZH86331.1"/>
    <property type="molecule type" value="Genomic_DNA"/>
</dbReference>
<reference evidence="2 3" key="1">
    <citation type="submission" date="2019-11" db="EMBL/GenBank/DDBJ databases">
        <authorList>
            <person name="Brisse S."/>
        </authorList>
    </citation>
    <scope>NUCLEOTIDE SEQUENCE [LARGE SCALE GENOMIC DNA]</scope>
    <source>
        <strain evidence="2">FRC0190</strain>
    </source>
</reference>
<keyword evidence="4" id="KW-1185">Reference proteome</keyword>
<evidence type="ECO:0000313" key="1">
    <source>
        <dbReference type="EMBL" id="MDT9411949.1"/>
    </source>
</evidence>